<comment type="caution">
    <text evidence="1">The sequence shown here is derived from an EMBL/GenBank/DDBJ whole genome shotgun (WGS) entry which is preliminary data.</text>
</comment>
<accession>A0A7K1L8E9</accession>
<dbReference type="AlphaFoldDB" id="A0A7K1L8E9"/>
<evidence type="ECO:0000313" key="1">
    <source>
        <dbReference type="EMBL" id="MUN40714.1"/>
    </source>
</evidence>
<keyword evidence="2" id="KW-1185">Reference proteome</keyword>
<name>A0A7K1L8E9_9ACTN</name>
<proteinExistence type="predicted"/>
<reference evidence="1 2" key="1">
    <citation type="submission" date="2019-11" db="EMBL/GenBank/DDBJ databases">
        <authorList>
            <person name="Cao P."/>
        </authorList>
    </citation>
    <scope>NUCLEOTIDE SEQUENCE [LARGE SCALE GENOMIC DNA]</scope>
    <source>
        <strain evidence="1 2">NEAU-AAG5</strain>
    </source>
</reference>
<organism evidence="1 2">
    <name type="scientific">Actinomadura litoris</name>
    <dbReference type="NCBI Taxonomy" id="2678616"/>
    <lineage>
        <taxon>Bacteria</taxon>
        <taxon>Bacillati</taxon>
        <taxon>Actinomycetota</taxon>
        <taxon>Actinomycetes</taxon>
        <taxon>Streptosporangiales</taxon>
        <taxon>Thermomonosporaceae</taxon>
        <taxon>Actinomadura</taxon>
    </lineage>
</organism>
<sequence length="115" mass="11673">MVNLATARVTLGVAALAAPGLTAKVLGLGASDPGRDYLARMFGAREIALGAGYLLSDRSGRRMWTRVGCAVDTVDIMSGLRTRPGLPLWSTAAGTGIAAVAATLGAAKIAKDLFG</sequence>
<dbReference type="EMBL" id="WOFH01000012">
    <property type="protein sequence ID" value="MUN40714.1"/>
    <property type="molecule type" value="Genomic_DNA"/>
</dbReference>
<evidence type="ECO:0000313" key="2">
    <source>
        <dbReference type="Proteomes" id="UP000432015"/>
    </source>
</evidence>
<gene>
    <name evidence="1" type="ORF">GNZ18_29535</name>
</gene>
<protein>
    <submittedName>
        <fullName evidence="1">Uncharacterized protein</fullName>
    </submittedName>
</protein>
<dbReference type="Proteomes" id="UP000432015">
    <property type="component" value="Unassembled WGS sequence"/>
</dbReference>